<protein>
    <recommendedName>
        <fullName evidence="1">G domain-containing protein</fullName>
    </recommendedName>
</protein>
<reference evidence="2 3" key="1">
    <citation type="journal article" date="2012" name="BMC Genomics">
        <title>Comparative genomics of the white-rot fungi, Phanerochaete carnosa and P. chrysosporium, to elucidate the genetic basis of the distinct wood types they colonize.</title>
        <authorList>
            <person name="Suzuki H."/>
            <person name="MacDonald J."/>
            <person name="Syed K."/>
            <person name="Salamov A."/>
            <person name="Hori C."/>
            <person name="Aerts A."/>
            <person name="Henrissat B."/>
            <person name="Wiebenga A."/>
            <person name="vanKuyk P.A."/>
            <person name="Barry K."/>
            <person name="Lindquist E."/>
            <person name="LaButti K."/>
            <person name="Lapidus A."/>
            <person name="Lucas S."/>
            <person name="Coutinho P."/>
            <person name="Gong Y."/>
            <person name="Samejima M."/>
            <person name="Mahadevan R."/>
            <person name="Abou-Zaid M."/>
            <person name="de Vries R.P."/>
            <person name="Igarashi K."/>
            <person name="Yadav J.S."/>
            <person name="Grigoriev I.V."/>
            <person name="Master E.R."/>
        </authorList>
    </citation>
    <scope>NUCLEOTIDE SEQUENCE [LARGE SCALE GENOMIC DNA]</scope>
    <source>
        <strain evidence="2 3">HHB-10118-sp</strain>
    </source>
</reference>
<dbReference type="SUPFAM" id="SSF52540">
    <property type="entry name" value="P-loop containing nucleoside triphosphate hydrolases"/>
    <property type="match status" value="1"/>
</dbReference>
<dbReference type="InParanoid" id="K5VBX0"/>
<evidence type="ECO:0000259" key="1">
    <source>
        <dbReference type="Pfam" id="PF01926"/>
    </source>
</evidence>
<dbReference type="RefSeq" id="XP_007389871.1">
    <property type="nucleotide sequence ID" value="XM_007389809.1"/>
</dbReference>
<dbReference type="GeneID" id="18907606"/>
<dbReference type="Proteomes" id="UP000008370">
    <property type="component" value="Unassembled WGS sequence"/>
</dbReference>
<dbReference type="Gene3D" id="3.40.50.300">
    <property type="entry name" value="P-loop containing nucleotide triphosphate hydrolases"/>
    <property type="match status" value="1"/>
</dbReference>
<dbReference type="Pfam" id="PF01926">
    <property type="entry name" value="MMR_HSR1"/>
    <property type="match status" value="1"/>
</dbReference>
<keyword evidence="3" id="KW-1185">Reference proteome</keyword>
<dbReference type="InterPro" id="IPR027417">
    <property type="entry name" value="P-loop_NTPase"/>
</dbReference>
<accession>K5VBX0</accession>
<dbReference type="EMBL" id="JH930468">
    <property type="protein sequence ID" value="EKM60411.1"/>
    <property type="molecule type" value="Genomic_DNA"/>
</dbReference>
<sequence length="434" mass="49827">MSKIKRFRLLIIGKTGCGKTTILTKVCGEDVADRPSEARGVHDIERELVFRDNNKLIVHDSEGFEAGKKHEVNIVSDFIERRSAMEDINQRLHMIWYCMETKSRPIQHAEREFFSNQKQVPVIAVFTKFEIFVQDVLQELEEATDEEEQDDELEIQAAKTAESRFNGNHRAQLEALPFPPKAIVTLSRTHVSRPEDSRLSELLLQTTTALSSPNDDPAISPERRKEQRELRDLFVTAQVADIQLKVEFAIAACMDRGYGALWRRPIDRKEMIDFWNIGCSSCNPRAFALLDSQLHQHVDFSPRIVGHPKSQDLEHILQWNEQLRMCAQLEQLVIDSVIIMKHIFLLRTKDSDVVKRLIEWYDSQSTTAKRVREVLVDEHSRNPHAQTGLNPQKLIALVNTLDLEVPHIVLATADAEPSQMVSSRLGLWHDCSRC</sequence>
<dbReference type="GO" id="GO:0005525">
    <property type="term" value="F:GTP binding"/>
    <property type="evidence" value="ECO:0007669"/>
    <property type="project" value="InterPro"/>
</dbReference>
<dbReference type="HOGENOM" id="CLU_060147_0_0_1"/>
<proteinExistence type="predicted"/>
<evidence type="ECO:0000313" key="2">
    <source>
        <dbReference type="EMBL" id="EKM60411.1"/>
    </source>
</evidence>
<feature type="domain" description="G" evidence="1">
    <location>
        <begin position="9"/>
        <end position="128"/>
    </location>
</feature>
<organism evidence="2 3">
    <name type="scientific">Phanerochaete carnosa (strain HHB-10118-sp)</name>
    <name type="common">White-rot fungus</name>
    <name type="synonym">Peniophora carnosa</name>
    <dbReference type="NCBI Taxonomy" id="650164"/>
    <lineage>
        <taxon>Eukaryota</taxon>
        <taxon>Fungi</taxon>
        <taxon>Dikarya</taxon>
        <taxon>Basidiomycota</taxon>
        <taxon>Agaricomycotina</taxon>
        <taxon>Agaricomycetes</taxon>
        <taxon>Polyporales</taxon>
        <taxon>Phanerochaetaceae</taxon>
        <taxon>Phanerochaete</taxon>
    </lineage>
</organism>
<gene>
    <name evidence="2" type="ORF">PHACADRAFT_109866</name>
</gene>
<evidence type="ECO:0000313" key="3">
    <source>
        <dbReference type="Proteomes" id="UP000008370"/>
    </source>
</evidence>
<dbReference type="AlphaFoldDB" id="K5VBX0"/>
<name>K5VBX0_PHACS</name>
<dbReference type="KEGG" id="pco:PHACADRAFT_109866"/>
<dbReference type="OrthoDB" id="59699at2759"/>
<dbReference type="InterPro" id="IPR006073">
    <property type="entry name" value="GTP-bd"/>
</dbReference>